<dbReference type="EMBL" id="JAUKUD010000006">
    <property type="protein sequence ID" value="KAK0741428.1"/>
    <property type="molecule type" value="Genomic_DNA"/>
</dbReference>
<keyword evidence="3" id="KW-1185">Reference proteome</keyword>
<evidence type="ECO:0000256" key="1">
    <source>
        <dbReference type="SAM" id="SignalP"/>
    </source>
</evidence>
<feature type="chain" id="PRO_5041251097" evidence="1">
    <location>
        <begin position="18"/>
        <end position="109"/>
    </location>
</feature>
<keyword evidence="1" id="KW-0732">Signal</keyword>
<protein>
    <submittedName>
        <fullName evidence="2">Uncharacterized protein</fullName>
    </submittedName>
</protein>
<proteinExistence type="predicted"/>
<gene>
    <name evidence="2" type="ORF">B0T18DRAFT_394024</name>
</gene>
<dbReference type="AlphaFoldDB" id="A0AA40ELB3"/>
<evidence type="ECO:0000313" key="3">
    <source>
        <dbReference type="Proteomes" id="UP001172155"/>
    </source>
</evidence>
<sequence length="109" mass="11071">MKAITTIILALAAVATAAPSPNADAVDAPLSARQSCSYSVLCNEDDEGEEPDPDTARCCAASGGSGDAFNCNGLSFTAAENMARCCGRSGGYTWFTSDPNNCAPITVIA</sequence>
<name>A0AA40ELB3_9PEZI</name>
<organism evidence="2 3">
    <name type="scientific">Schizothecium vesticola</name>
    <dbReference type="NCBI Taxonomy" id="314040"/>
    <lineage>
        <taxon>Eukaryota</taxon>
        <taxon>Fungi</taxon>
        <taxon>Dikarya</taxon>
        <taxon>Ascomycota</taxon>
        <taxon>Pezizomycotina</taxon>
        <taxon>Sordariomycetes</taxon>
        <taxon>Sordariomycetidae</taxon>
        <taxon>Sordariales</taxon>
        <taxon>Schizotheciaceae</taxon>
        <taxon>Schizothecium</taxon>
    </lineage>
</organism>
<reference evidence="2" key="1">
    <citation type="submission" date="2023-06" db="EMBL/GenBank/DDBJ databases">
        <title>Genome-scale phylogeny and comparative genomics of the fungal order Sordariales.</title>
        <authorList>
            <consortium name="Lawrence Berkeley National Laboratory"/>
            <person name="Hensen N."/>
            <person name="Bonometti L."/>
            <person name="Westerberg I."/>
            <person name="Brannstrom I.O."/>
            <person name="Guillou S."/>
            <person name="Cros-Aarteil S."/>
            <person name="Calhoun S."/>
            <person name="Haridas S."/>
            <person name="Kuo A."/>
            <person name="Mondo S."/>
            <person name="Pangilinan J."/>
            <person name="Riley R."/>
            <person name="LaButti K."/>
            <person name="Andreopoulos B."/>
            <person name="Lipzen A."/>
            <person name="Chen C."/>
            <person name="Yanf M."/>
            <person name="Daum C."/>
            <person name="Ng V."/>
            <person name="Clum A."/>
            <person name="Steindorff A."/>
            <person name="Ohm R."/>
            <person name="Martin F."/>
            <person name="Silar P."/>
            <person name="Natvig D."/>
            <person name="Lalanne C."/>
            <person name="Gautier V."/>
            <person name="Ament-velasquez S.L."/>
            <person name="Kruys A."/>
            <person name="Hutchinson M.I."/>
            <person name="Powell A.J."/>
            <person name="Barry K."/>
            <person name="Miller A.N."/>
            <person name="Grigoriev I.V."/>
            <person name="Debuchy R."/>
            <person name="Gladieux P."/>
            <person name="Thoren M.H."/>
            <person name="Johannesson H."/>
        </authorList>
    </citation>
    <scope>NUCLEOTIDE SEQUENCE</scope>
    <source>
        <strain evidence="2">SMH3187-1</strain>
    </source>
</reference>
<comment type="caution">
    <text evidence="2">The sequence shown here is derived from an EMBL/GenBank/DDBJ whole genome shotgun (WGS) entry which is preliminary data.</text>
</comment>
<feature type="signal peptide" evidence="1">
    <location>
        <begin position="1"/>
        <end position="17"/>
    </location>
</feature>
<accession>A0AA40ELB3</accession>
<evidence type="ECO:0000313" key="2">
    <source>
        <dbReference type="EMBL" id="KAK0741428.1"/>
    </source>
</evidence>
<dbReference type="Proteomes" id="UP001172155">
    <property type="component" value="Unassembled WGS sequence"/>
</dbReference>